<dbReference type="STRING" id="3641.A0A061FSP6"/>
<evidence type="ECO:0000256" key="1">
    <source>
        <dbReference type="SAM" id="Coils"/>
    </source>
</evidence>
<name>A0A061FSP6_THECC</name>
<accession>A0A061FSP6</accession>
<dbReference type="AlphaFoldDB" id="A0A061FSP6"/>
<sequence>MDAQRMVENARRVAMDEMKEVKDKLEEEMQKKLEQQVQSIKIEMTDQVLTIKSEILQQINLLISQLQMRFPRPATSTINDWPSTSSQMLNESSLIDCQEMEQIIKHQIFDNISLNQICKMVKVNVPYCSWKNKGTTSNK</sequence>
<dbReference type="InParanoid" id="A0A061FSP6"/>
<dbReference type="EMBL" id="CM001888">
    <property type="protein sequence ID" value="EOY19652.1"/>
    <property type="molecule type" value="Genomic_DNA"/>
</dbReference>
<keyword evidence="1" id="KW-0175">Coiled coil</keyword>
<dbReference type="Gramene" id="EOY19652">
    <property type="protein sequence ID" value="EOY19652"/>
    <property type="gene ID" value="TCM_044789"/>
</dbReference>
<evidence type="ECO:0000313" key="3">
    <source>
        <dbReference type="Proteomes" id="UP000026915"/>
    </source>
</evidence>
<keyword evidence="3" id="KW-1185">Reference proteome</keyword>
<dbReference type="HOGENOM" id="CLU_1848694_0_0_1"/>
<organism evidence="2 3">
    <name type="scientific">Theobroma cacao</name>
    <name type="common">Cacao</name>
    <name type="synonym">Cocoa</name>
    <dbReference type="NCBI Taxonomy" id="3641"/>
    <lineage>
        <taxon>Eukaryota</taxon>
        <taxon>Viridiplantae</taxon>
        <taxon>Streptophyta</taxon>
        <taxon>Embryophyta</taxon>
        <taxon>Tracheophyta</taxon>
        <taxon>Spermatophyta</taxon>
        <taxon>Magnoliopsida</taxon>
        <taxon>eudicotyledons</taxon>
        <taxon>Gunneridae</taxon>
        <taxon>Pentapetalae</taxon>
        <taxon>rosids</taxon>
        <taxon>malvids</taxon>
        <taxon>Malvales</taxon>
        <taxon>Malvaceae</taxon>
        <taxon>Byttnerioideae</taxon>
        <taxon>Theobroma</taxon>
    </lineage>
</organism>
<protein>
    <submittedName>
        <fullName evidence="2">Uncharacterized protein</fullName>
    </submittedName>
</protein>
<feature type="coiled-coil region" evidence="1">
    <location>
        <begin position="11"/>
        <end position="38"/>
    </location>
</feature>
<proteinExistence type="predicted"/>
<reference evidence="2 3" key="1">
    <citation type="journal article" date="2013" name="Genome Biol.">
        <title>The genome sequence of the most widely cultivated cacao type and its use to identify candidate genes regulating pod color.</title>
        <authorList>
            <person name="Motamayor J.C."/>
            <person name="Mockaitis K."/>
            <person name="Schmutz J."/>
            <person name="Haiminen N."/>
            <person name="Iii D.L."/>
            <person name="Cornejo O."/>
            <person name="Findley S.D."/>
            <person name="Zheng P."/>
            <person name="Utro F."/>
            <person name="Royaert S."/>
            <person name="Saski C."/>
            <person name="Jenkins J."/>
            <person name="Podicheti R."/>
            <person name="Zhao M."/>
            <person name="Scheffler B.E."/>
            <person name="Stack J.C."/>
            <person name="Feltus F.A."/>
            <person name="Mustiga G.M."/>
            <person name="Amores F."/>
            <person name="Phillips W."/>
            <person name="Marelli J.P."/>
            <person name="May G.D."/>
            <person name="Shapiro H."/>
            <person name="Ma J."/>
            <person name="Bustamante C.D."/>
            <person name="Schnell R.J."/>
            <person name="Main D."/>
            <person name="Gilbert D."/>
            <person name="Parida L."/>
            <person name="Kuhn D.N."/>
        </authorList>
    </citation>
    <scope>NUCLEOTIDE SEQUENCE [LARGE SCALE GENOMIC DNA]</scope>
    <source>
        <strain evidence="3">cv. Matina 1-6</strain>
    </source>
</reference>
<dbReference type="Proteomes" id="UP000026915">
    <property type="component" value="Chromosome 10"/>
</dbReference>
<evidence type="ECO:0000313" key="2">
    <source>
        <dbReference type="EMBL" id="EOY19652.1"/>
    </source>
</evidence>
<gene>
    <name evidence="2" type="ORF">TCM_044789</name>
</gene>